<name>A0A9W8HIH0_9FUNG</name>
<accession>A0A9W8HIH0</accession>
<dbReference type="AlphaFoldDB" id="A0A9W8HIH0"/>
<keyword evidence="1" id="KW-0175">Coiled coil</keyword>
<evidence type="ECO:0000256" key="1">
    <source>
        <dbReference type="SAM" id="Coils"/>
    </source>
</evidence>
<organism evidence="3 4">
    <name type="scientific">Coemansia javaensis</name>
    <dbReference type="NCBI Taxonomy" id="2761396"/>
    <lineage>
        <taxon>Eukaryota</taxon>
        <taxon>Fungi</taxon>
        <taxon>Fungi incertae sedis</taxon>
        <taxon>Zoopagomycota</taxon>
        <taxon>Kickxellomycotina</taxon>
        <taxon>Kickxellomycetes</taxon>
        <taxon>Kickxellales</taxon>
        <taxon>Kickxellaceae</taxon>
        <taxon>Coemansia</taxon>
    </lineage>
</organism>
<sequence>MPQKLTGPLAKEAAMYREDLELLGRSRSCKLKCERLTTAIDALEMLAAVQRERDLLRRSAREDAARLADELLALERKNEKRLEMAKSNHNRAAERVRQIEREYAEPLAEAEAAVDRARRGVWDIDDASARGAAPDSADVSEDESLPPLTGPAASLDIDMARMLSQSLQDRKLVLIGRNSKKTFATTWNDGEQKVKAVAKIVLRSDTRQMLAMRREIAAY</sequence>
<keyword evidence="4" id="KW-1185">Reference proteome</keyword>
<evidence type="ECO:0000313" key="3">
    <source>
        <dbReference type="EMBL" id="KAJ2784093.1"/>
    </source>
</evidence>
<gene>
    <name evidence="3" type="ORF">H4R18_001315</name>
</gene>
<proteinExistence type="predicted"/>
<comment type="caution">
    <text evidence="3">The sequence shown here is derived from an EMBL/GenBank/DDBJ whole genome shotgun (WGS) entry which is preliminary data.</text>
</comment>
<dbReference type="OrthoDB" id="68483at2759"/>
<feature type="region of interest" description="Disordered" evidence="2">
    <location>
        <begin position="129"/>
        <end position="151"/>
    </location>
</feature>
<evidence type="ECO:0000313" key="4">
    <source>
        <dbReference type="Proteomes" id="UP001140217"/>
    </source>
</evidence>
<dbReference type="Proteomes" id="UP001140217">
    <property type="component" value="Unassembled WGS sequence"/>
</dbReference>
<protein>
    <submittedName>
        <fullName evidence="3">Uncharacterized protein</fullName>
    </submittedName>
</protein>
<feature type="coiled-coil region" evidence="1">
    <location>
        <begin position="57"/>
        <end position="102"/>
    </location>
</feature>
<dbReference type="EMBL" id="JANBUL010000033">
    <property type="protein sequence ID" value="KAJ2784093.1"/>
    <property type="molecule type" value="Genomic_DNA"/>
</dbReference>
<evidence type="ECO:0000256" key="2">
    <source>
        <dbReference type="SAM" id="MobiDB-lite"/>
    </source>
</evidence>
<reference evidence="3" key="1">
    <citation type="submission" date="2022-07" db="EMBL/GenBank/DDBJ databases">
        <title>Phylogenomic reconstructions and comparative analyses of Kickxellomycotina fungi.</title>
        <authorList>
            <person name="Reynolds N.K."/>
            <person name="Stajich J.E."/>
            <person name="Barry K."/>
            <person name="Grigoriev I.V."/>
            <person name="Crous P."/>
            <person name="Smith M.E."/>
        </authorList>
    </citation>
    <scope>NUCLEOTIDE SEQUENCE</scope>
    <source>
        <strain evidence="3">NBRC 105414</strain>
    </source>
</reference>